<accession>A0AA36DA79</accession>
<evidence type="ECO:0000256" key="1">
    <source>
        <dbReference type="SAM" id="MobiDB-lite"/>
    </source>
</evidence>
<feature type="compositionally biased region" description="Polar residues" evidence="1">
    <location>
        <begin position="423"/>
        <end position="433"/>
    </location>
</feature>
<feature type="compositionally biased region" description="Basic and acidic residues" evidence="1">
    <location>
        <begin position="193"/>
        <end position="214"/>
    </location>
</feature>
<dbReference type="AlphaFoldDB" id="A0AA36DA79"/>
<protein>
    <submittedName>
        <fullName evidence="2">Uncharacterized protein</fullName>
    </submittedName>
</protein>
<feature type="region of interest" description="Disordered" evidence="1">
    <location>
        <begin position="514"/>
        <end position="562"/>
    </location>
</feature>
<comment type="caution">
    <text evidence="2">The sequence shown here is derived from an EMBL/GenBank/DDBJ whole genome shotgun (WGS) entry which is preliminary data.</text>
</comment>
<evidence type="ECO:0000313" key="3">
    <source>
        <dbReference type="Proteomes" id="UP001177023"/>
    </source>
</evidence>
<feature type="compositionally biased region" description="Basic and acidic residues" evidence="1">
    <location>
        <begin position="51"/>
        <end position="60"/>
    </location>
</feature>
<organism evidence="2 3">
    <name type="scientific">Mesorhabditis spiculigera</name>
    <dbReference type="NCBI Taxonomy" id="96644"/>
    <lineage>
        <taxon>Eukaryota</taxon>
        <taxon>Metazoa</taxon>
        <taxon>Ecdysozoa</taxon>
        <taxon>Nematoda</taxon>
        <taxon>Chromadorea</taxon>
        <taxon>Rhabditida</taxon>
        <taxon>Rhabditina</taxon>
        <taxon>Rhabditomorpha</taxon>
        <taxon>Rhabditoidea</taxon>
        <taxon>Rhabditidae</taxon>
        <taxon>Mesorhabditinae</taxon>
        <taxon>Mesorhabditis</taxon>
    </lineage>
</organism>
<feature type="compositionally biased region" description="Basic and acidic residues" evidence="1">
    <location>
        <begin position="24"/>
        <end position="42"/>
    </location>
</feature>
<feature type="non-terminal residue" evidence="2">
    <location>
        <position position="1"/>
    </location>
</feature>
<dbReference type="EMBL" id="CATQJA010002665">
    <property type="protein sequence ID" value="CAJ0583979.1"/>
    <property type="molecule type" value="Genomic_DNA"/>
</dbReference>
<feature type="region of interest" description="Disordered" evidence="1">
    <location>
        <begin position="1"/>
        <end position="214"/>
    </location>
</feature>
<name>A0AA36DA79_9BILA</name>
<feature type="compositionally biased region" description="Basic residues" evidence="1">
    <location>
        <begin position="542"/>
        <end position="552"/>
    </location>
</feature>
<feature type="region of interest" description="Disordered" evidence="1">
    <location>
        <begin position="334"/>
        <end position="493"/>
    </location>
</feature>
<feature type="compositionally biased region" description="Pro residues" evidence="1">
    <location>
        <begin position="483"/>
        <end position="493"/>
    </location>
</feature>
<feature type="compositionally biased region" description="Polar residues" evidence="1">
    <location>
        <begin position="441"/>
        <end position="451"/>
    </location>
</feature>
<feature type="compositionally biased region" description="Pro residues" evidence="1">
    <location>
        <begin position="337"/>
        <end position="415"/>
    </location>
</feature>
<evidence type="ECO:0000313" key="2">
    <source>
        <dbReference type="EMBL" id="CAJ0583979.1"/>
    </source>
</evidence>
<dbReference type="Proteomes" id="UP001177023">
    <property type="component" value="Unassembled WGS sequence"/>
</dbReference>
<proteinExistence type="predicted"/>
<keyword evidence="3" id="KW-1185">Reference proteome</keyword>
<gene>
    <name evidence="2" type="ORF">MSPICULIGERA_LOCUS22047</name>
</gene>
<reference evidence="2" key="1">
    <citation type="submission" date="2023-06" db="EMBL/GenBank/DDBJ databases">
        <authorList>
            <person name="Delattre M."/>
        </authorList>
    </citation>
    <scope>NUCLEOTIDE SEQUENCE</scope>
    <source>
        <strain evidence="2">AF72</strain>
    </source>
</reference>
<sequence length="581" mass="64335">MEHDGDAEYLLSVPKCEVPTMETNVKEEEYHSEHNGSLHVEDSESQNGKQTKMELDEHLPPDPGSPANDAEMNGNDEPEADGERDGEMDANGDPLKKLKNLKFQPMVRRPQLNKPAEPAARREPTPPDEPAAPPKNEPRDPSPVSEDEEEGEDKSEVKEQRVTTTTNTVERKPTVFNDRPRKRRYDGDDEEDRDRRDRRRDERREREREREPKPDVIQARPHTFAKRIDSLFREEVRTGTLDDAQLINLIAKCCELEAEQNLILENRAKLMDELYKMKLDEEGRIMRGIEQHPDSMKHLAAAQYEDFKKRFSMMKPVMGPGGVLAFPPPLIGNMGPGPLPQPTAQPTPAPMPARPPFIPNPDFSQPPPNVGPSVAAPPPPIPDFSKPPPDFSQPPPSLAPPRVPAAPKTPPPPLQTTPSTQPVASASNELPDTSQPPPSFGTPTKNSSLAESNPWKMDDKEMTPQSEPAAGNDFGAPKSLMGPPIPAPAVPAPPSMNIANMLTNMIASSIRMTHPPNQMHMSSSPSKSSPAFEHPEAQPLPRRLKRGHRAGKKTAQNRERALSHFEAIDASAAAERSPLEF</sequence>